<dbReference type="OrthoDB" id="6738456at2759"/>
<comment type="similarity">
    <text evidence="2 8">Belongs to the ATG8 family.</text>
</comment>
<feature type="lipid moiety-binding region" description="Phosphatidylserine amidated glycine; alternate" evidence="7">
    <location>
        <position position="117"/>
    </location>
</feature>
<keyword evidence="3 8" id="KW-0072">Autophagy</keyword>
<evidence type="ECO:0000256" key="2">
    <source>
        <dbReference type="ARBA" id="ARBA00007293"/>
    </source>
</evidence>
<dbReference type="Gene3D" id="3.10.20.90">
    <property type="entry name" value="Phosphatidylinositol 3-kinase Catalytic Subunit, Chain A, domain 1"/>
    <property type="match status" value="1"/>
</dbReference>
<accession>A0A165CFJ2</accession>
<dbReference type="InterPro" id="IPR029071">
    <property type="entry name" value="Ubiquitin-like_domsf"/>
</dbReference>
<evidence type="ECO:0000256" key="3">
    <source>
        <dbReference type="ARBA" id="ARBA00023006"/>
    </source>
</evidence>
<evidence type="ECO:0000313" key="9">
    <source>
        <dbReference type="EMBL" id="KZT50707.1"/>
    </source>
</evidence>
<dbReference type="GO" id="GO:0006914">
    <property type="term" value="P:autophagy"/>
    <property type="evidence" value="ECO:0007669"/>
    <property type="project" value="UniProtKB-KW"/>
</dbReference>
<evidence type="ECO:0000256" key="8">
    <source>
        <dbReference type="RuleBase" id="RU004384"/>
    </source>
</evidence>
<keyword evidence="10" id="KW-1185">Reference proteome</keyword>
<dbReference type="Proteomes" id="UP000076842">
    <property type="component" value="Unassembled WGS sequence"/>
</dbReference>
<dbReference type="InParanoid" id="A0A165CFJ2"/>
<proteinExistence type="inferred from homology"/>
<keyword evidence="5 7" id="KW-0449">Lipoprotein</keyword>
<keyword evidence="4" id="KW-0472">Membrane</keyword>
<evidence type="ECO:0000256" key="7">
    <source>
        <dbReference type="PIRSR" id="PIRSR604241-50"/>
    </source>
</evidence>
<dbReference type="GO" id="GO:0000421">
    <property type="term" value="C:autophagosome membrane"/>
    <property type="evidence" value="ECO:0007669"/>
    <property type="project" value="UniProtKB-SubCell"/>
</dbReference>
<sequence>MPSTFKDKKTFDERKAMADHLKEKYPDKVPIICDNANKTDAPISGKNKFIVPNDFTVGQFIYKVLRERIKLSRGEALFIFVNGVVPPANESLSAIYKEHRDNDGFLYITYSLEATFGQVGTEL</sequence>
<dbReference type="SUPFAM" id="SSF54236">
    <property type="entry name" value="Ubiquitin-like"/>
    <property type="match status" value="1"/>
</dbReference>
<evidence type="ECO:0000313" key="10">
    <source>
        <dbReference type="Proteomes" id="UP000076842"/>
    </source>
</evidence>
<keyword evidence="6" id="KW-0968">Cytoplasmic vesicle</keyword>
<comment type="subcellular location">
    <subcellularLocation>
        <location evidence="1">Cytoplasmic vesicle</location>
        <location evidence="1">Autophagosome membrane</location>
        <topology evidence="1">Lipid-anchor</topology>
    </subcellularLocation>
</comment>
<reference evidence="9 10" key="1">
    <citation type="journal article" date="2016" name="Mol. Biol. Evol.">
        <title>Comparative Genomics of Early-Diverging Mushroom-Forming Fungi Provides Insights into the Origins of Lignocellulose Decay Capabilities.</title>
        <authorList>
            <person name="Nagy L.G."/>
            <person name="Riley R."/>
            <person name="Tritt A."/>
            <person name="Adam C."/>
            <person name="Daum C."/>
            <person name="Floudas D."/>
            <person name="Sun H."/>
            <person name="Yadav J.S."/>
            <person name="Pangilinan J."/>
            <person name="Larsson K.H."/>
            <person name="Matsuura K."/>
            <person name="Barry K."/>
            <person name="Labutti K."/>
            <person name="Kuo R."/>
            <person name="Ohm R.A."/>
            <person name="Bhattacharya S.S."/>
            <person name="Shirouzu T."/>
            <person name="Yoshinaga Y."/>
            <person name="Martin F.M."/>
            <person name="Grigoriev I.V."/>
            <person name="Hibbett D.S."/>
        </authorList>
    </citation>
    <scope>NUCLEOTIDE SEQUENCE [LARGE SCALE GENOMIC DNA]</scope>
    <source>
        <strain evidence="9 10">HHB12733</strain>
    </source>
</reference>
<name>A0A165CFJ2_9BASI</name>
<dbReference type="AlphaFoldDB" id="A0A165CFJ2"/>
<dbReference type="EMBL" id="KV424150">
    <property type="protein sequence ID" value="KZT50707.1"/>
    <property type="molecule type" value="Genomic_DNA"/>
</dbReference>
<dbReference type="GO" id="GO:0031410">
    <property type="term" value="C:cytoplasmic vesicle"/>
    <property type="evidence" value="ECO:0007669"/>
    <property type="project" value="UniProtKB-KW"/>
</dbReference>
<dbReference type="STRING" id="1353952.A0A165CFJ2"/>
<dbReference type="InterPro" id="IPR004241">
    <property type="entry name" value="Atg8-like"/>
</dbReference>
<evidence type="ECO:0000256" key="1">
    <source>
        <dbReference type="ARBA" id="ARBA00004512"/>
    </source>
</evidence>
<evidence type="ECO:0000256" key="6">
    <source>
        <dbReference type="ARBA" id="ARBA00023329"/>
    </source>
</evidence>
<evidence type="ECO:0000256" key="5">
    <source>
        <dbReference type="ARBA" id="ARBA00023288"/>
    </source>
</evidence>
<dbReference type="PANTHER" id="PTHR10969">
    <property type="entry name" value="MICROTUBULE-ASSOCIATED PROTEINS 1A/1B LIGHT CHAIN 3-RELATED"/>
    <property type="match status" value="1"/>
</dbReference>
<organism evidence="9 10">
    <name type="scientific">Calocera cornea HHB12733</name>
    <dbReference type="NCBI Taxonomy" id="1353952"/>
    <lineage>
        <taxon>Eukaryota</taxon>
        <taxon>Fungi</taxon>
        <taxon>Dikarya</taxon>
        <taxon>Basidiomycota</taxon>
        <taxon>Agaricomycotina</taxon>
        <taxon>Dacrymycetes</taxon>
        <taxon>Dacrymycetales</taxon>
        <taxon>Dacrymycetaceae</taxon>
        <taxon>Calocera</taxon>
    </lineage>
</organism>
<gene>
    <name evidence="9" type="ORF">CALCODRAFT_488496</name>
</gene>
<dbReference type="Pfam" id="PF02991">
    <property type="entry name" value="ATG8"/>
    <property type="match status" value="1"/>
</dbReference>
<protein>
    <recommendedName>
        <fullName evidence="8">Autophagy-related protein</fullName>
    </recommendedName>
</protein>
<evidence type="ECO:0000256" key="4">
    <source>
        <dbReference type="ARBA" id="ARBA00023136"/>
    </source>
</evidence>